<organism evidence="1 2">
    <name type="scientific">Kineococcus gynurae</name>
    <dbReference type="NCBI Taxonomy" id="452979"/>
    <lineage>
        <taxon>Bacteria</taxon>
        <taxon>Bacillati</taxon>
        <taxon>Actinomycetota</taxon>
        <taxon>Actinomycetes</taxon>
        <taxon>Kineosporiales</taxon>
        <taxon>Kineosporiaceae</taxon>
        <taxon>Kineococcus</taxon>
    </lineage>
</organism>
<evidence type="ECO:0000313" key="1">
    <source>
        <dbReference type="EMBL" id="MFB9375849.1"/>
    </source>
</evidence>
<comment type="caution">
    <text evidence="1">The sequence shown here is derived from an EMBL/GenBank/DDBJ whole genome shotgun (WGS) entry which is preliminary data.</text>
</comment>
<dbReference type="RefSeq" id="WP_380139813.1">
    <property type="nucleotide sequence ID" value="NZ_JBHLUI010000012.1"/>
</dbReference>
<name>A0ABV5LP25_9ACTN</name>
<sequence length="108" mass="11688">MHRGEITDRAAQGMTRQRDEHLQAWWTGLDDTTRRALLAVRPGAALDERQARALAAAGITCPVAVLETEAGPARRWVAPPALPGLLQHVRVVAAAAEDDAREAARHGR</sequence>
<reference evidence="1 2" key="1">
    <citation type="submission" date="2024-09" db="EMBL/GenBank/DDBJ databases">
        <authorList>
            <person name="Sun Q."/>
            <person name="Mori K."/>
        </authorList>
    </citation>
    <scope>NUCLEOTIDE SEQUENCE [LARGE SCALE GENOMIC DNA]</scope>
    <source>
        <strain evidence="1 2">TISTR 1856</strain>
    </source>
</reference>
<accession>A0ABV5LP25</accession>
<evidence type="ECO:0000313" key="2">
    <source>
        <dbReference type="Proteomes" id="UP001589748"/>
    </source>
</evidence>
<dbReference type="EMBL" id="JBHMDM010000001">
    <property type="protein sequence ID" value="MFB9375849.1"/>
    <property type="molecule type" value="Genomic_DNA"/>
</dbReference>
<gene>
    <name evidence="1" type="ORF">ACFFVI_02600</name>
</gene>
<dbReference type="Proteomes" id="UP001589748">
    <property type="component" value="Unassembled WGS sequence"/>
</dbReference>
<protein>
    <submittedName>
        <fullName evidence="1">Uncharacterized protein</fullName>
    </submittedName>
</protein>
<keyword evidence="2" id="KW-1185">Reference proteome</keyword>
<proteinExistence type="predicted"/>